<keyword evidence="3" id="KW-0369">Histidine metabolism</keyword>
<gene>
    <name evidence="8" type="primary">hutG</name>
    <name evidence="8" type="ORF">L2716_00955</name>
</gene>
<dbReference type="InterPro" id="IPR023696">
    <property type="entry name" value="Ureohydrolase_dom_sf"/>
</dbReference>
<comment type="caution">
    <text evidence="8">The sequence shown here is derived from an EMBL/GenBank/DDBJ whole genome shotgun (WGS) entry which is preliminary data.</text>
</comment>
<dbReference type="PROSITE" id="PS51409">
    <property type="entry name" value="ARGINASE_2"/>
    <property type="match status" value="1"/>
</dbReference>
<accession>A0ABS9GTW1</accession>
<dbReference type="PROSITE" id="PS01053">
    <property type="entry name" value="ARGINASE_1"/>
    <property type="match status" value="1"/>
</dbReference>
<dbReference type="InterPro" id="IPR020855">
    <property type="entry name" value="Ureohydrolase_Mn_BS"/>
</dbReference>
<evidence type="ECO:0000256" key="5">
    <source>
        <dbReference type="NCBIfam" id="TIGR01227"/>
    </source>
</evidence>
<dbReference type="InterPro" id="IPR005923">
    <property type="entry name" value="HutG"/>
</dbReference>
<evidence type="ECO:0000313" key="9">
    <source>
        <dbReference type="Proteomes" id="UP001649381"/>
    </source>
</evidence>
<dbReference type="NCBIfam" id="TIGR01227">
    <property type="entry name" value="hutG"/>
    <property type="match status" value="1"/>
</dbReference>
<evidence type="ECO:0000256" key="2">
    <source>
        <dbReference type="ARBA" id="ARBA00022801"/>
    </source>
</evidence>
<dbReference type="PIRSF" id="PIRSF036979">
    <property type="entry name" value="Arginase"/>
    <property type="match status" value="1"/>
</dbReference>
<dbReference type="SUPFAM" id="SSF52768">
    <property type="entry name" value="Arginase/deacetylase"/>
    <property type="match status" value="1"/>
</dbReference>
<evidence type="ECO:0000256" key="7">
    <source>
        <dbReference type="RuleBase" id="RU003684"/>
    </source>
</evidence>
<proteinExistence type="inferred from homology"/>
<evidence type="ECO:0000256" key="4">
    <source>
        <dbReference type="ARBA" id="ARBA00023211"/>
    </source>
</evidence>
<sequence length="291" mass="32255">MVKPWDGESKVGGIGLMGAPLSKPSISLSGASQSPSVIRQMFSSLSTYAIEEEKDLENERITDFGDVEMHLTNIPESHNRIYETFTHVMKEQPEMVPVILGGDHSISYPSIKAFAENKERVGIIQFDAHHDLRNREDGGTGNGTPFRALIEEGVIRGDQLIQIGIRNFSNSRPYHEYGKEQGVTVFTMKDVREQGMTELLQKSITQLKSKVDVIYISLDMDVLDQAFAPGCPAIGPGGMTSDDLLEGIRMLAKEPMVQGMDIVEIDPTVDFRNMTTKLAAYVILTFMVNRG</sequence>
<evidence type="ECO:0000313" key="8">
    <source>
        <dbReference type="EMBL" id="MCF6136277.1"/>
    </source>
</evidence>
<organism evidence="8 9">
    <name type="scientific">Pseudalkalibacillus berkeleyi</name>
    <dbReference type="NCBI Taxonomy" id="1069813"/>
    <lineage>
        <taxon>Bacteria</taxon>
        <taxon>Bacillati</taxon>
        <taxon>Bacillota</taxon>
        <taxon>Bacilli</taxon>
        <taxon>Bacillales</taxon>
        <taxon>Fictibacillaceae</taxon>
        <taxon>Pseudalkalibacillus</taxon>
    </lineage>
</organism>
<dbReference type="PANTHER" id="PTHR11358:SF35">
    <property type="entry name" value="FORMIMIDOYLGLUTAMASE"/>
    <property type="match status" value="1"/>
</dbReference>
<comment type="similarity">
    <text evidence="6 7">Belongs to the arginase family.</text>
</comment>
<reference evidence="8 9" key="1">
    <citation type="submission" date="2022-01" db="EMBL/GenBank/DDBJ databases">
        <title>Alkalihalobacillus sp. EGI L200015, a novel bacterium isolated from a salt lake sediment.</title>
        <authorList>
            <person name="Gao L."/>
            <person name="Fang B.-Z."/>
            <person name="Li W.-J."/>
        </authorList>
    </citation>
    <scope>NUCLEOTIDE SEQUENCE [LARGE SCALE GENOMIC DNA]</scope>
    <source>
        <strain evidence="8 9">KCTC 12718</strain>
    </source>
</reference>
<evidence type="ECO:0000256" key="1">
    <source>
        <dbReference type="ARBA" id="ARBA00022723"/>
    </source>
</evidence>
<dbReference type="PANTHER" id="PTHR11358">
    <property type="entry name" value="ARGINASE/AGMATINASE"/>
    <property type="match status" value="1"/>
</dbReference>
<dbReference type="Gene3D" id="3.40.800.10">
    <property type="entry name" value="Ureohydrolase domain"/>
    <property type="match status" value="1"/>
</dbReference>
<dbReference type="GO" id="GO:0050415">
    <property type="term" value="F:formimidoylglutamase activity"/>
    <property type="evidence" value="ECO:0007669"/>
    <property type="project" value="UniProtKB-EC"/>
</dbReference>
<dbReference type="Proteomes" id="UP001649381">
    <property type="component" value="Unassembled WGS sequence"/>
</dbReference>
<keyword evidence="4" id="KW-0464">Manganese</keyword>
<dbReference type="CDD" id="cd09990">
    <property type="entry name" value="Agmatinase-like"/>
    <property type="match status" value="1"/>
</dbReference>
<dbReference type="Pfam" id="PF00491">
    <property type="entry name" value="Arginase"/>
    <property type="match status" value="1"/>
</dbReference>
<protein>
    <recommendedName>
        <fullName evidence="5">Formimidoylglutamase</fullName>
        <ecNumber evidence="5">3.5.3.8</ecNumber>
    </recommendedName>
</protein>
<dbReference type="PRINTS" id="PR00116">
    <property type="entry name" value="ARGINASE"/>
</dbReference>
<keyword evidence="1" id="KW-0479">Metal-binding</keyword>
<dbReference type="EMBL" id="JAKIJS010000001">
    <property type="protein sequence ID" value="MCF6136277.1"/>
    <property type="molecule type" value="Genomic_DNA"/>
</dbReference>
<evidence type="ECO:0000256" key="6">
    <source>
        <dbReference type="PROSITE-ProRule" id="PRU00742"/>
    </source>
</evidence>
<dbReference type="EC" id="3.5.3.8" evidence="5"/>
<evidence type="ECO:0000256" key="3">
    <source>
        <dbReference type="ARBA" id="ARBA00022808"/>
    </source>
</evidence>
<keyword evidence="2 7" id="KW-0378">Hydrolase</keyword>
<keyword evidence="9" id="KW-1185">Reference proteome</keyword>
<name>A0ABS9GTW1_9BACL</name>
<dbReference type="InterPro" id="IPR006035">
    <property type="entry name" value="Ureohydrolase"/>
</dbReference>